<protein>
    <submittedName>
        <fullName evidence="1">Uncharacterized protein</fullName>
    </submittedName>
</protein>
<feature type="non-terminal residue" evidence="1">
    <location>
        <position position="34"/>
    </location>
</feature>
<organism evidence="1 2">
    <name type="scientific">Gossypium trilobum</name>
    <dbReference type="NCBI Taxonomy" id="34281"/>
    <lineage>
        <taxon>Eukaryota</taxon>
        <taxon>Viridiplantae</taxon>
        <taxon>Streptophyta</taxon>
        <taxon>Embryophyta</taxon>
        <taxon>Tracheophyta</taxon>
        <taxon>Spermatophyta</taxon>
        <taxon>Magnoliopsida</taxon>
        <taxon>eudicotyledons</taxon>
        <taxon>Gunneridae</taxon>
        <taxon>Pentapetalae</taxon>
        <taxon>rosids</taxon>
        <taxon>malvids</taxon>
        <taxon>Malvales</taxon>
        <taxon>Malvaceae</taxon>
        <taxon>Malvoideae</taxon>
        <taxon>Gossypium</taxon>
    </lineage>
</organism>
<reference evidence="1 2" key="1">
    <citation type="journal article" date="2019" name="Genome Biol. Evol.">
        <title>Insights into the evolution of the New World diploid cottons (Gossypium, subgenus Houzingenia) based on genome sequencing.</title>
        <authorList>
            <person name="Grover C.E."/>
            <person name="Arick M.A. 2nd"/>
            <person name="Thrash A."/>
            <person name="Conover J.L."/>
            <person name="Sanders W.S."/>
            <person name="Peterson D.G."/>
            <person name="Frelichowski J.E."/>
            <person name="Scheffler J.A."/>
            <person name="Scheffler B.E."/>
            <person name="Wendel J.F."/>
        </authorList>
    </citation>
    <scope>NUCLEOTIDE SEQUENCE [LARGE SCALE GENOMIC DNA]</scope>
    <source>
        <strain evidence="1">8</strain>
        <tissue evidence="1">Leaf</tissue>
    </source>
</reference>
<proteinExistence type="predicted"/>
<evidence type="ECO:0000313" key="1">
    <source>
        <dbReference type="EMBL" id="MBA0780133.1"/>
    </source>
</evidence>
<dbReference type="EMBL" id="JABEZW010000011">
    <property type="protein sequence ID" value="MBA0780133.1"/>
    <property type="molecule type" value="Genomic_DNA"/>
</dbReference>
<keyword evidence="2" id="KW-1185">Reference proteome</keyword>
<dbReference type="AlphaFoldDB" id="A0A7J9F4A9"/>
<sequence>MKEGELLRDHISQFMILLNDLKNIEVTMNIKLCY</sequence>
<dbReference type="Proteomes" id="UP000593568">
    <property type="component" value="Unassembled WGS sequence"/>
</dbReference>
<name>A0A7J9F4A9_9ROSI</name>
<comment type="caution">
    <text evidence="1">The sequence shown here is derived from an EMBL/GenBank/DDBJ whole genome shotgun (WGS) entry which is preliminary data.</text>
</comment>
<gene>
    <name evidence="1" type="ORF">Gotri_004273</name>
</gene>
<accession>A0A7J9F4A9</accession>
<evidence type="ECO:0000313" key="2">
    <source>
        <dbReference type="Proteomes" id="UP000593568"/>
    </source>
</evidence>